<evidence type="ECO:0000313" key="4">
    <source>
        <dbReference type="Proteomes" id="UP000501690"/>
    </source>
</evidence>
<keyword evidence="4" id="KW-1185">Reference proteome</keyword>
<dbReference type="Proteomes" id="UP000501690">
    <property type="component" value="Linkage Group LG9"/>
</dbReference>
<gene>
    <name evidence="3" type="ORF">DEO72_LG9g1201</name>
</gene>
<dbReference type="EMBL" id="CP039353">
    <property type="protein sequence ID" value="QCE06190.1"/>
    <property type="molecule type" value="Genomic_DNA"/>
</dbReference>
<organism evidence="3 4">
    <name type="scientific">Vigna unguiculata</name>
    <name type="common">Cowpea</name>
    <dbReference type="NCBI Taxonomy" id="3917"/>
    <lineage>
        <taxon>Eukaryota</taxon>
        <taxon>Viridiplantae</taxon>
        <taxon>Streptophyta</taxon>
        <taxon>Embryophyta</taxon>
        <taxon>Tracheophyta</taxon>
        <taxon>Spermatophyta</taxon>
        <taxon>Magnoliopsida</taxon>
        <taxon>eudicotyledons</taxon>
        <taxon>Gunneridae</taxon>
        <taxon>Pentapetalae</taxon>
        <taxon>rosids</taxon>
        <taxon>fabids</taxon>
        <taxon>Fabales</taxon>
        <taxon>Fabaceae</taxon>
        <taxon>Papilionoideae</taxon>
        <taxon>50 kb inversion clade</taxon>
        <taxon>NPAAA clade</taxon>
        <taxon>indigoferoid/millettioid clade</taxon>
        <taxon>Phaseoleae</taxon>
        <taxon>Vigna</taxon>
    </lineage>
</organism>
<evidence type="ECO:0000256" key="2">
    <source>
        <dbReference type="SAM" id="SignalP"/>
    </source>
</evidence>
<accession>A0A4D6MXG5</accession>
<evidence type="ECO:0008006" key="5">
    <source>
        <dbReference type="Google" id="ProtNLM"/>
    </source>
</evidence>
<name>A0A4D6MXG5_VIGUN</name>
<feature type="region of interest" description="Disordered" evidence="1">
    <location>
        <begin position="52"/>
        <end position="91"/>
    </location>
</feature>
<protein>
    <recommendedName>
        <fullName evidence="5">Transmembrane protein</fullName>
    </recommendedName>
</protein>
<proteinExistence type="predicted"/>
<keyword evidence="2" id="KW-0732">Signal</keyword>
<reference evidence="3 4" key="1">
    <citation type="submission" date="2019-04" db="EMBL/GenBank/DDBJ databases">
        <title>An improved genome assembly and genetic linkage map for asparagus bean, Vigna unguiculata ssp. sesquipedialis.</title>
        <authorList>
            <person name="Xia Q."/>
            <person name="Zhang R."/>
            <person name="Dong Y."/>
        </authorList>
    </citation>
    <scope>NUCLEOTIDE SEQUENCE [LARGE SCALE GENOMIC DNA]</scope>
    <source>
        <tissue evidence="3">Leaf</tissue>
    </source>
</reference>
<evidence type="ECO:0000256" key="1">
    <source>
        <dbReference type="SAM" id="MobiDB-lite"/>
    </source>
</evidence>
<feature type="chain" id="PRO_5020041745" description="Transmembrane protein" evidence="2">
    <location>
        <begin position="30"/>
        <end position="91"/>
    </location>
</feature>
<sequence length="91" mass="10171">MSLMEIKSTLTTYVLLFILLLALSPFSTGESEALHSEIYEIDYRGPETHSSIIPPPHHFHVGKPHSTTPHKGSHRGTKALRDYGYPQNKAS</sequence>
<dbReference type="AlphaFoldDB" id="A0A4D6MXG5"/>
<feature type="signal peptide" evidence="2">
    <location>
        <begin position="1"/>
        <end position="29"/>
    </location>
</feature>
<evidence type="ECO:0000313" key="3">
    <source>
        <dbReference type="EMBL" id="QCE06190.1"/>
    </source>
</evidence>